<dbReference type="Proteomes" id="UP000019205">
    <property type="component" value="Chromosome"/>
</dbReference>
<gene>
    <name evidence="2" type="ORF">KT71_13734</name>
</gene>
<accession>A4AE84</accession>
<sequence length="277" mass="29929">MDQTLPPSNLLVETTAAHDEQLVPGKLRGEVTLTLQTQQAARLVRGRAHTAEKPAIIGLLSFAALCRTIGHGAYGDDPYAYWWEQKIDSALTDAHAVIDGEAGRLDALIAPDCGLTVAPACSEKPARIALNFTNADAYRAAYLIACYDQLVCRALTMAHTGQVPRQAAVQAINTGGRAVRRVLQTAMGYRFFGLERIDVLEQNERAVAAREAMGECPESLLERLESELVIVKKAGSAADSHETDPSSVAPEPSMEIETAEGCYMRDVEQESASHVKP</sequence>
<evidence type="ECO:0000256" key="1">
    <source>
        <dbReference type="SAM" id="MobiDB-lite"/>
    </source>
</evidence>
<keyword evidence="3" id="KW-1185">Reference proteome</keyword>
<reference evidence="2 3" key="1">
    <citation type="journal article" date="2007" name="Proc. Natl. Acad. Sci. U.S.A.">
        <title>Characterization of a marine gammaproteobacterium capable of aerobic anoxygenic photosynthesis.</title>
        <authorList>
            <person name="Fuchs B.M."/>
            <person name="Spring S."/>
            <person name="Teeling H."/>
            <person name="Quast C."/>
            <person name="Wulf J."/>
            <person name="Schattenhofer M."/>
            <person name="Yan S."/>
            <person name="Ferriera S."/>
            <person name="Johnson J."/>
            <person name="Glockner F.O."/>
            <person name="Amann R."/>
        </authorList>
    </citation>
    <scope>NUCLEOTIDE SEQUENCE [LARGE SCALE GENOMIC DNA]</scope>
    <source>
        <strain evidence="2">KT71</strain>
    </source>
</reference>
<dbReference type="HOGENOM" id="CLU_1003664_0_0_6"/>
<reference evidence="2 3" key="2">
    <citation type="journal article" date="2009" name="PLoS ONE">
        <title>The photosynthetic apparatus and its regulation in the aerobic gammaproteobacterium Congregibacter litoralis gen. nov., sp. nov.</title>
        <authorList>
            <person name="Spring S."/>
            <person name="Lunsdorf H."/>
            <person name="Fuchs B.M."/>
            <person name="Tindall B.J."/>
        </authorList>
    </citation>
    <scope>NUCLEOTIDE SEQUENCE [LARGE SCALE GENOMIC DNA]</scope>
    <source>
        <strain evidence="2">KT71</strain>
    </source>
</reference>
<evidence type="ECO:0000313" key="3">
    <source>
        <dbReference type="Proteomes" id="UP000019205"/>
    </source>
</evidence>
<proteinExistence type="predicted"/>
<dbReference type="eggNOG" id="ENOG502Z8NN">
    <property type="taxonomic scope" value="Bacteria"/>
</dbReference>
<evidence type="ECO:0000313" key="2">
    <source>
        <dbReference type="EMBL" id="EAQ95671.1"/>
    </source>
</evidence>
<dbReference type="STRING" id="314285.KT71_13734"/>
<dbReference type="EMBL" id="AAOA02000001">
    <property type="protein sequence ID" value="EAQ95671.1"/>
    <property type="molecule type" value="Genomic_DNA"/>
</dbReference>
<comment type="caution">
    <text evidence="2">The sequence shown here is derived from an EMBL/GenBank/DDBJ whole genome shotgun (WGS) entry which is preliminary data.</text>
</comment>
<feature type="compositionally biased region" description="Basic and acidic residues" evidence="1">
    <location>
        <begin position="263"/>
        <end position="277"/>
    </location>
</feature>
<name>A4AE84_9GAMM</name>
<dbReference type="NCBIfam" id="TIGR03761">
    <property type="entry name" value="ICE_PFL4669"/>
    <property type="match status" value="1"/>
</dbReference>
<feature type="region of interest" description="Disordered" evidence="1">
    <location>
        <begin position="235"/>
        <end position="277"/>
    </location>
</feature>
<protein>
    <submittedName>
        <fullName evidence="2">Integrating conjugative element protein family</fullName>
    </submittedName>
</protein>
<organism evidence="2 3">
    <name type="scientific">Congregibacter litoralis KT71</name>
    <dbReference type="NCBI Taxonomy" id="314285"/>
    <lineage>
        <taxon>Bacteria</taxon>
        <taxon>Pseudomonadati</taxon>
        <taxon>Pseudomonadota</taxon>
        <taxon>Gammaproteobacteria</taxon>
        <taxon>Cellvibrionales</taxon>
        <taxon>Halieaceae</taxon>
        <taxon>Congregibacter</taxon>
    </lineage>
</organism>
<dbReference type="InterPro" id="IPR014996">
    <property type="entry name" value="AcaB"/>
</dbReference>
<dbReference type="AlphaFoldDB" id="A4AE84"/>
<dbReference type="Pfam" id="PF08900">
    <property type="entry name" value="AcaB"/>
    <property type="match status" value="1"/>
</dbReference>
<dbReference type="RefSeq" id="WP_008295183.1">
    <property type="nucleotide sequence ID" value="NZ_CM002299.1"/>
</dbReference>
<dbReference type="OrthoDB" id="8524550at2"/>